<dbReference type="OrthoDB" id="6849376at2"/>
<feature type="transmembrane region" description="Helical" evidence="1">
    <location>
        <begin position="139"/>
        <end position="158"/>
    </location>
</feature>
<organism evidence="2 3">
    <name type="scientific">Bosea vaviloviae</name>
    <dbReference type="NCBI Taxonomy" id="1526658"/>
    <lineage>
        <taxon>Bacteria</taxon>
        <taxon>Pseudomonadati</taxon>
        <taxon>Pseudomonadota</taxon>
        <taxon>Alphaproteobacteria</taxon>
        <taxon>Hyphomicrobiales</taxon>
        <taxon>Boseaceae</taxon>
        <taxon>Bosea</taxon>
    </lineage>
</organism>
<keyword evidence="1" id="KW-0472">Membrane</keyword>
<feature type="transmembrane region" description="Helical" evidence="1">
    <location>
        <begin position="20"/>
        <end position="44"/>
    </location>
</feature>
<dbReference type="AlphaFoldDB" id="A0A1D7U614"/>
<keyword evidence="1" id="KW-0812">Transmembrane</keyword>
<dbReference type="EMBL" id="CP017147">
    <property type="protein sequence ID" value="AOO82816.1"/>
    <property type="molecule type" value="Genomic_DNA"/>
</dbReference>
<feature type="transmembrane region" description="Helical" evidence="1">
    <location>
        <begin position="64"/>
        <end position="85"/>
    </location>
</feature>
<sequence>MPAEASPRSLEIARQRRMGLRVALAVAIGLSFGIGSGAVIPFLGPLFAAQFLLGGARPLPLAKAMGTVGLILLAGQFFIVMVGIFGGRPVQMLILLGLFFFLCFFLQAQGKGGPAIFLSLVISVMVPLLDLLHGDLDQSMIMILFQGSVGGVVLSWLAHAAVPEPAGAADKLPPQAVALSNPTARALANTAILLGSVTLCLTNSAFSSAIVIPITVSSLLLQLDLAGGARAALGLVAVNLLGGVLASLAFTFLEIRPSLVLLFFTTLLVGLILGGRAAMASPLGKVYGGALTTFLILLGTGLSPLPTSTPESFSTRVFYVLLAIAYALCATALLWSRAPVQRRVSSQG</sequence>
<accession>A0A1D7U614</accession>
<feature type="transmembrane region" description="Helical" evidence="1">
    <location>
        <begin position="286"/>
        <end position="305"/>
    </location>
</feature>
<proteinExistence type="predicted"/>
<keyword evidence="1" id="KW-1133">Transmembrane helix</keyword>
<feature type="transmembrane region" description="Helical" evidence="1">
    <location>
        <begin position="317"/>
        <end position="335"/>
    </location>
</feature>
<gene>
    <name evidence="2" type="ORF">BHK69_22390</name>
</gene>
<protein>
    <recommendedName>
        <fullName evidence="4">DUF2955 domain-containing protein</fullName>
    </recommendedName>
</protein>
<keyword evidence="3" id="KW-1185">Reference proteome</keyword>
<evidence type="ECO:0000313" key="3">
    <source>
        <dbReference type="Proteomes" id="UP000094969"/>
    </source>
</evidence>
<feature type="transmembrane region" description="Helical" evidence="1">
    <location>
        <begin position="233"/>
        <end position="253"/>
    </location>
</feature>
<feature type="transmembrane region" description="Helical" evidence="1">
    <location>
        <begin position="191"/>
        <end position="221"/>
    </location>
</feature>
<feature type="transmembrane region" description="Helical" evidence="1">
    <location>
        <begin position="92"/>
        <end position="109"/>
    </location>
</feature>
<evidence type="ECO:0000313" key="2">
    <source>
        <dbReference type="EMBL" id="AOO82816.1"/>
    </source>
</evidence>
<feature type="transmembrane region" description="Helical" evidence="1">
    <location>
        <begin position="259"/>
        <end position="279"/>
    </location>
</feature>
<evidence type="ECO:0000256" key="1">
    <source>
        <dbReference type="SAM" id="Phobius"/>
    </source>
</evidence>
<dbReference type="Proteomes" id="UP000094969">
    <property type="component" value="Chromosome"/>
</dbReference>
<dbReference type="STRING" id="1526658.BHK69_22390"/>
<reference evidence="2 3" key="1">
    <citation type="journal article" date="2015" name="Antonie Van Leeuwenhoek">
        <title>Bosea vaviloviae sp. nov., a new species of slow-growing rhizobia isolated from nodules of the relict species Vavilovia formosa (Stev.) Fed.</title>
        <authorList>
            <person name="Safronova V.I."/>
            <person name="Kuznetsova I.G."/>
            <person name="Sazanova A.L."/>
            <person name="Kimeklis A.K."/>
            <person name="Belimov A.A."/>
            <person name="Andronov E.E."/>
            <person name="Pinaev A.G."/>
            <person name="Chizhevskaya E.P."/>
            <person name="Pukhaev A.R."/>
            <person name="Popov K.P."/>
            <person name="Willems A."/>
            <person name="Tikhonovich I.A."/>
        </authorList>
    </citation>
    <scope>NUCLEOTIDE SEQUENCE [LARGE SCALE GENOMIC DNA]</scope>
    <source>
        <strain evidence="2 3">Vaf18</strain>
    </source>
</reference>
<evidence type="ECO:0008006" key="4">
    <source>
        <dbReference type="Google" id="ProtNLM"/>
    </source>
</evidence>
<name>A0A1D7U614_9HYPH</name>
<dbReference type="KEGG" id="bvv:BHK69_22390"/>